<sequence>MRRLTTSPGHCGTNSGDAGPAEQAGQAGGQVTEVGAPPTSARSVISDAEQNPNADLSLFSGD</sequence>
<keyword evidence="3" id="KW-1185">Reference proteome</keyword>
<accession>A0ABW4GKY5</accession>
<evidence type="ECO:0000256" key="1">
    <source>
        <dbReference type="SAM" id="MobiDB-lite"/>
    </source>
</evidence>
<dbReference type="Proteomes" id="UP001597097">
    <property type="component" value="Unassembled WGS sequence"/>
</dbReference>
<dbReference type="EMBL" id="JBHUCM010000037">
    <property type="protein sequence ID" value="MFD1543061.1"/>
    <property type="molecule type" value="Genomic_DNA"/>
</dbReference>
<organism evidence="2 3">
    <name type="scientific">Nonomuraea guangzhouensis</name>
    <dbReference type="NCBI Taxonomy" id="1291555"/>
    <lineage>
        <taxon>Bacteria</taxon>
        <taxon>Bacillati</taxon>
        <taxon>Actinomycetota</taxon>
        <taxon>Actinomycetes</taxon>
        <taxon>Streptosporangiales</taxon>
        <taxon>Streptosporangiaceae</taxon>
        <taxon>Nonomuraea</taxon>
    </lineage>
</organism>
<reference evidence="3" key="1">
    <citation type="journal article" date="2019" name="Int. J. Syst. Evol. Microbiol.">
        <title>The Global Catalogue of Microorganisms (GCM) 10K type strain sequencing project: providing services to taxonomists for standard genome sequencing and annotation.</title>
        <authorList>
            <consortium name="The Broad Institute Genomics Platform"/>
            <consortium name="The Broad Institute Genome Sequencing Center for Infectious Disease"/>
            <person name="Wu L."/>
            <person name="Ma J."/>
        </authorList>
    </citation>
    <scope>NUCLEOTIDE SEQUENCE [LARGE SCALE GENOMIC DNA]</scope>
    <source>
        <strain evidence="3">CGMCC 1.15399</strain>
    </source>
</reference>
<protein>
    <submittedName>
        <fullName evidence="2">Uncharacterized protein</fullName>
    </submittedName>
</protein>
<evidence type="ECO:0000313" key="3">
    <source>
        <dbReference type="Proteomes" id="UP001597097"/>
    </source>
</evidence>
<comment type="caution">
    <text evidence="2">The sequence shown here is derived from an EMBL/GenBank/DDBJ whole genome shotgun (WGS) entry which is preliminary data.</text>
</comment>
<name>A0ABW4GKY5_9ACTN</name>
<feature type="compositionally biased region" description="Low complexity" evidence="1">
    <location>
        <begin position="18"/>
        <end position="36"/>
    </location>
</feature>
<feature type="region of interest" description="Disordered" evidence="1">
    <location>
        <begin position="1"/>
        <end position="62"/>
    </location>
</feature>
<evidence type="ECO:0000313" key="2">
    <source>
        <dbReference type="EMBL" id="MFD1543061.1"/>
    </source>
</evidence>
<feature type="compositionally biased region" description="Polar residues" evidence="1">
    <location>
        <begin position="1"/>
        <end position="16"/>
    </location>
</feature>
<proteinExistence type="predicted"/>
<dbReference type="RefSeq" id="WP_219530487.1">
    <property type="nucleotide sequence ID" value="NZ_JAHKRM010000009.1"/>
</dbReference>
<gene>
    <name evidence="2" type="ORF">ACFSJ0_38830</name>
</gene>
<feature type="compositionally biased region" description="Polar residues" evidence="1">
    <location>
        <begin position="40"/>
        <end position="54"/>
    </location>
</feature>